<evidence type="ECO:0000313" key="1">
    <source>
        <dbReference type="EMBL" id="KAH7988734.1"/>
    </source>
</evidence>
<dbReference type="EMBL" id="CM037623">
    <property type="protein sequence ID" value="KAH7988734.1"/>
    <property type="molecule type" value="Genomic_DNA"/>
</dbReference>
<evidence type="ECO:0000313" key="2">
    <source>
        <dbReference type="Proteomes" id="UP000827872"/>
    </source>
</evidence>
<accession>A0ACB8E8I5</accession>
<dbReference type="Proteomes" id="UP000827872">
    <property type="component" value="Linkage Group LG10"/>
</dbReference>
<proteinExistence type="predicted"/>
<gene>
    <name evidence="1" type="ORF">K3G42_020955</name>
</gene>
<keyword evidence="2" id="KW-1185">Reference proteome</keyword>
<reference evidence="1" key="1">
    <citation type="submission" date="2021-08" db="EMBL/GenBank/DDBJ databases">
        <title>The first chromosome-level gecko genome reveals the dynamic sex chromosomes of Neotropical dwarf geckos (Sphaerodactylidae: Sphaerodactylus).</title>
        <authorList>
            <person name="Pinto B.J."/>
            <person name="Keating S.E."/>
            <person name="Gamble T."/>
        </authorList>
    </citation>
    <scope>NUCLEOTIDE SEQUENCE</scope>
    <source>
        <strain evidence="1">TG3544</strain>
    </source>
</reference>
<name>A0ACB8E8I5_9SAUR</name>
<organism evidence="1 2">
    <name type="scientific">Sphaerodactylus townsendi</name>
    <dbReference type="NCBI Taxonomy" id="933632"/>
    <lineage>
        <taxon>Eukaryota</taxon>
        <taxon>Metazoa</taxon>
        <taxon>Chordata</taxon>
        <taxon>Craniata</taxon>
        <taxon>Vertebrata</taxon>
        <taxon>Euteleostomi</taxon>
        <taxon>Lepidosauria</taxon>
        <taxon>Squamata</taxon>
        <taxon>Bifurcata</taxon>
        <taxon>Gekkota</taxon>
        <taxon>Sphaerodactylidae</taxon>
        <taxon>Sphaerodactylus</taxon>
    </lineage>
</organism>
<sequence>MLFYIPCIVLRELDRDPPAGLSLLSENLSDYPHHKANDPCVTIKYKGAHFGSLTAKRHEFKPREGPGPADYDVNQESAVYYENINIKKEGLKIYDLCIPRYHEIMVLQSEKKNNLLSFPTLNFKQLINSLVAHEDKTEDKTRI</sequence>
<protein>
    <submittedName>
        <fullName evidence="1">Uncharacterized protein</fullName>
    </submittedName>
</protein>
<comment type="caution">
    <text evidence="1">The sequence shown here is derived from an EMBL/GenBank/DDBJ whole genome shotgun (WGS) entry which is preliminary data.</text>
</comment>